<feature type="compositionally biased region" description="Basic and acidic residues" evidence="1">
    <location>
        <begin position="21"/>
        <end position="35"/>
    </location>
</feature>
<reference evidence="3" key="1">
    <citation type="submission" date="2017-10" db="EMBL/GenBank/DDBJ databases">
        <title>Phenotypic and genomic properties of facultatively anaerobic sulfur-reducing natronoarchaea from hypersaline soda lakes.</title>
        <authorList>
            <person name="Sorokin D.Y."/>
            <person name="Kublanov I.V."/>
            <person name="Roman P."/>
            <person name="Sinninghe Damste J.S."/>
            <person name="Golyshin P.N."/>
            <person name="Rojo D."/>
            <person name="Ciordia S."/>
            <person name="Mena Md.C."/>
            <person name="Ferrer M."/>
            <person name="Messina E."/>
            <person name="Smedile F."/>
            <person name="La Spada G."/>
            <person name="La Cono V."/>
            <person name="Yakimov M.M."/>
        </authorList>
    </citation>
    <scope>NUCLEOTIDE SEQUENCE [LARGE SCALE GENOMIC DNA]</scope>
    <source>
        <strain evidence="3">AArc1</strain>
    </source>
</reference>
<dbReference type="GeneID" id="37639440"/>
<sequence length="170" mass="19383">MSADSVSVSWSNEEALEEHESEQQHAREQRKQERTELYGKAQEIFEARAHDSFTVELHGVEVEFLYPDPDTKQEFENRQRKILEDAQEGASLFDLLQEAQVGLDKMEDTLSDHAVDPSLQEPSVWRTGLGLTEDEVGELYQDFLMVGRGEETSRQAEMLEKMLSETSSSG</sequence>
<evidence type="ECO:0000256" key="1">
    <source>
        <dbReference type="SAM" id="MobiDB-lite"/>
    </source>
</evidence>
<dbReference type="AlphaFoldDB" id="A0A346PHI9"/>
<name>A0A346PHI9_9EURY</name>
<dbReference type="KEGG" id="nan:AArc1_2671"/>
<dbReference type="Proteomes" id="UP000258707">
    <property type="component" value="Chromosome"/>
</dbReference>
<organism evidence="2 3">
    <name type="scientific">Natrarchaeobaculum sulfurireducens</name>
    <dbReference type="NCBI Taxonomy" id="2044521"/>
    <lineage>
        <taxon>Archaea</taxon>
        <taxon>Methanobacteriati</taxon>
        <taxon>Methanobacteriota</taxon>
        <taxon>Stenosarchaea group</taxon>
        <taxon>Halobacteria</taxon>
        <taxon>Halobacteriales</taxon>
        <taxon>Natrialbaceae</taxon>
        <taxon>Natrarchaeobaculum</taxon>
    </lineage>
</organism>
<feature type="compositionally biased region" description="Polar residues" evidence="1">
    <location>
        <begin position="1"/>
        <end position="12"/>
    </location>
</feature>
<dbReference type="EMBL" id="CP024047">
    <property type="protein sequence ID" value="AXR78984.1"/>
    <property type="molecule type" value="Genomic_DNA"/>
</dbReference>
<feature type="region of interest" description="Disordered" evidence="1">
    <location>
        <begin position="1"/>
        <end position="35"/>
    </location>
</feature>
<evidence type="ECO:0000313" key="3">
    <source>
        <dbReference type="Proteomes" id="UP000258707"/>
    </source>
</evidence>
<dbReference type="RefSeq" id="WP_117364991.1">
    <property type="nucleotide sequence ID" value="NZ_CP024047.1"/>
</dbReference>
<evidence type="ECO:0000313" key="2">
    <source>
        <dbReference type="EMBL" id="AXR78984.1"/>
    </source>
</evidence>
<gene>
    <name evidence="2" type="ORF">AArc1_2671</name>
</gene>
<proteinExistence type="predicted"/>
<accession>A0A346PHI9</accession>
<protein>
    <submittedName>
        <fullName evidence="2">Uncharacterized protein</fullName>
    </submittedName>
</protein>